<accession>A0A936YSZ3</accession>
<dbReference type="RefSeq" id="WP_201663801.1">
    <property type="nucleotide sequence ID" value="NZ_JAEQNC010000020.1"/>
</dbReference>
<evidence type="ECO:0000313" key="2">
    <source>
        <dbReference type="Proteomes" id="UP000633219"/>
    </source>
</evidence>
<keyword evidence="2" id="KW-1185">Reference proteome</keyword>
<protein>
    <submittedName>
        <fullName evidence="1">Uncharacterized protein</fullName>
    </submittedName>
</protein>
<reference evidence="1" key="1">
    <citation type="submission" date="2021-01" db="EMBL/GenBank/DDBJ databases">
        <title>Rhizobium sp. strain KVB221 16S ribosomal RNA gene Genome sequencing and assembly.</title>
        <authorList>
            <person name="Kang M."/>
        </authorList>
    </citation>
    <scope>NUCLEOTIDE SEQUENCE</scope>
    <source>
        <strain evidence="1">KVB221</strain>
    </source>
</reference>
<sequence length="137" mass="15889">MESQTPIGKRSYLSKEESFMYDREKRFPMEETMNAARIEFAEKGVTNLAARRCDLIQVSKSSALIAINIQFSLPRQFYLDVPDARIARIGCVLMKTFANNTAEVRFLSLLNDKDLDKIFVYSTHPKHRNRVLDIRAR</sequence>
<name>A0A936YSZ3_9HYPH</name>
<proteinExistence type="predicted"/>
<evidence type="ECO:0000313" key="1">
    <source>
        <dbReference type="EMBL" id="MBL0375258.1"/>
    </source>
</evidence>
<dbReference type="AlphaFoldDB" id="A0A936YSZ3"/>
<dbReference type="EMBL" id="JAEQNC010000020">
    <property type="protein sequence ID" value="MBL0375258.1"/>
    <property type="molecule type" value="Genomic_DNA"/>
</dbReference>
<comment type="caution">
    <text evidence="1">The sequence shown here is derived from an EMBL/GenBank/DDBJ whole genome shotgun (WGS) entry which is preliminary data.</text>
</comment>
<dbReference type="Proteomes" id="UP000633219">
    <property type="component" value="Unassembled WGS sequence"/>
</dbReference>
<organism evidence="1 2">
    <name type="scientific">Rhizobium setariae</name>
    <dbReference type="NCBI Taxonomy" id="2801340"/>
    <lineage>
        <taxon>Bacteria</taxon>
        <taxon>Pseudomonadati</taxon>
        <taxon>Pseudomonadota</taxon>
        <taxon>Alphaproteobacteria</taxon>
        <taxon>Hyphomicrobiales</taxon>
        <taxon>Rhizobiaceae</taxon>
        <taxon>Rhizobium/Agrobacterium group</taxon>
        <taxon>Rhizobium</taxon>
    </lineage>
</organism>
<gene>
    <name evidence="1" type="ORF">JJB09_24900</name>
</gene>